<keyword evidence="2" id="KW-1185">Reference proteome</keyword>
<gene>
    <name evidence="1" type="ORF">EI291_14620</name>
</gene>
<dbReference type="Proteomes" id="UP000273500">
    <property type="component" value="Unassembled WGS sequence"/>
</dbReference>
<name>A0A3R9P2U5_9BACT</name>
<dbReference type="EMBL" id="RWIT01000008">
    <property type="protein sequence ID" value="RSK47489.1"/>
    <property type="molecule type" value="Genomic_DNA"/>
</dbReference>
<comment type="caution">
    <text evidence="1">The sequence shown here is derived from an EMBL/GenBank/DDBJ whole genome shotgun (WGS) entry which is preliminary data.</text>
</comment>
<evidence type="ECO:0000313" key="2">
    <source>
        <dbReference type="Proteomes" id="UP000273500"/>
    </source>
</evidence>
<dbReference type="AlphaFoldDB" id="A0A3R9P2U5"/>
<sequence length="295" mass="32426">MPPGPAQPALSPANAALPARFVSFTPVIDRRIENASERAQPIIDSLARLQPDYEAARYCDLGETLNELLGADAERVDQVGPYVFNQWSPWLTNYCLLHAFLADSASVLSTTSAGERPRGYPRPVHLPTRSARKLYLVGEQQVALLEFRPDGAFRCMMLGHANPFGGVEHQLYAHADAELLVLTTVHGNMGAGRCASGESATYLQVYDLLHDQWLLNERVGRSETMLGGCEDENGAEVGSQELEVTRSYRVRDQGRTLHLGGYTVSGDATDTDTTSTELAEGTYRLRQGRYQRVGN</sequence>
<dbReference type="RefSeq" id="WP_125421344.1">
    <property type="nucleotide sequence ID" value="NZ_RWIT01000008.1"/>
</dbReference>
<evidence type="ECO:0000313" key="1">
    <source>
        <dbReference type="EMBL" id="RSK47489.1"/>
    </source>
</evidence>
<dbReference type="OrthoDB" id="9818249at2"/>
<proteinExistence type="predicted"/>
<organism evidence="1 2">
    <name type="scientific">Hymenobacter rigui</name>
    <dbReference type="NCBI Taxonomy" id="334424"/>
    <lineage>
        <taxon>Bacteria</taxon>
        <taxon>Pseudomonadati</taxon>
        <taxon>Bacteroidota</taxon>
        <taxon>Cytophagia</taxon>
        <taxon>Cytophagales</taxon>
        <taxon>Hymenobacteraceae</taxon>
        <taxon>Hymenobacter</taxon>
    </lineage>
</organism>
<protein>
    <submittedName>
        <fullName evidence="1">Uncharacterized protein</fullName>
    </submittedName>
</protein>
<reference evidence="1 2" key="1">
    <citation type="submission" date="2018-12" db="EMBL/GenBank/DDBJ databases">
        <authorList>
            <person name="Feng G."/>
            <person name="Zhu H."/>
        </authorList>
    </citation>
    <scope>NUCLEOTIDE SEQUENCE [LARGE SCALE GENOMIC DNA]</scope>
    <source>
        <strain evidence="1 2">KCTC 12533</strain>
    </source>
</reference>
<accession>A0A3R9P2U5</accession>